<comment type="caution">
    <text evidence="6">The sequence shown here is derived from an EMBL/GenBank/DDBJ whole genome shotgun (WGS) entry which is preliminary data.</text>
</comment>
<dbReference type="InterPro" id="IPR010160">
    <property type="entry name" value="CRISPR-assoc_prot_Cmr5"/>
</dbReference>
<dbReference type="Proteomes" id="UP001272242">
    <property type="component" value="Unassembled WGS sequence"/>
</dbReference>
<name>A0ABU5F787_9BACT</name>
<dbReference type="NCBIfam" id="TIGR01881">
    <property type="entry name" value="cas_Cmr5"/>
    <property type="match status" value="1"/>
</dbReference>
<protein>
    <recommendedName>
        <fullName evidence="5">CRISPR type III-B/RAMP module-associated protein Cmr5</fullName>
    </recommendedName>
</protein>
<dbReference type="SUPFAM" id="SSF158568">
    <property type="entry name" value="AF1862-like"/>
    <property type="match status" value="1"/>
</dbReference>
<dbReference type="Gene3D" id="1.10.520.30">
    <property type="entry name" value="AF1862-like domain"/>
    <property type="match status" value="1"/>
</dbReference>
<evidence type="ECO:0000256" key="2">
    <source>
        <dbReference type="ARBA" id="ARBA00006161"/>
    </source>
</evidence>
<gene>
    <name evidence="6" type="primary">cmr5</name>
    <name evidence="6" type="ORF">R5W23_004471</name>
</gene>
<dbReference type="InterPro" id="IPR023101">
    <property type="entry name" value="AF1862-like_dom_sf"/>
</dbReference>
<comment type="subcellular location">
    <subcellularLocation>
        <location evidence="1">Cytoplasm</location>
    </subcellularLocation>
</comment>
<evidence type="ECO:0000256" key="4">
    <source>
        <dbReference type="ARBA" id="ARBA00023118"/>
    </source>
</evidence>
<dbReference type="Pfam" id="PF09701">
    <property type="entry name" value="Cas_Cmr5"/>
    <property type="match status" value="1"/>
</dbReference>
<evidence type="ECO:0000313" key="6">
    <source>
        <dbReference type="EMBL" id="MDY3562988.1"/>
    </source>
</evidence>
<evidence type="ECO:0000256" key="5">
    <source>
        <dbReference type="ARBA" id="ARBA00030001"/>
    </source>
</evidence>
<accession>A0ABU5F787</accession>
<keyword evidence="7" id="KW-1185">Reference proteome</keyword>
<keyword evidence="4" id="KW-0051">Antiviral defense</keyword>
<sequence>MSDTKRTPDQLRATHAWEAVELVLKKFPPSTVTESGKPLKRPHPQAKKFGGAVRKLPVRIMASGLGQALAFLKAKDQTPDLLDTLSDWVLKKRSQTALLEAVIAGTADTLRQHTAETLAYLQWLSRFCEANNLTDDDNAGGG</sequence>
<evidence type="ECO:0000313" key="7">
    <source>
        <dbReference type="Proteomes" id="UP001272242"/>
    </source>
</evidence>
<evidence type="ECO:0000256" key="3">
    <source>
        <dbReference type="ARBA" id="ARBA00022490"/>
    </source>
</evidence>
<dbReference type="EMBL" id="JAXBLV010000227">
    <property type="protein sequence ID" value="MDY3562988.1"/>
    <property type="molecule type" value="Genomic_DNA"/>
</dbReference>
<organism evidence="6 7">
    <name type="scientific">Gemmata algarum</name>
    <dbReference type="NCBI Taxonomy" id="2975278"/>
    <lineage>
        <taxon>Bacteria</taxon>
        <taxon>Pseudomonadati</taxon>
        <taxon>Planctomycetota</taxon>
        <taxon>Planctomycetia</taxon>
        <taxon>Gemmatales</taxon>
        <taxon>Gemmataceae</taxon>
        <taxon>Gemmata</taxon>
    </lineage>
</organism>
<reference evidence="7" key="1">
    <citation type="journal article" date="2023" name="Mar. Drugs">
        <title>Gemmata algarum, a Novel Planctomycete Isolated from an Algal Mat, Displays Antimicrobial Activity.</title>
        <authorList>
            <person name="Kumar G."/>
            <person name="Kallscheuer N."/>
            <person name="Kashif M."/>
            <person name="Ahamad S."/>
            <person name="Jagadeeshwari U."/>
            <person name="Pannikurungottu S."/>
            <person name="Haufschild T."/>
            <person name="Kabuu M."/>
            <person name="Sasikala C."/>
            <person name="Jogler C."/>
            <person name="Ramana C."/>
        </authorList>
    </citation>
    <scope>NUCLEOTIDE SEQUENCE [LARGE SCALE GENOMIC DNA]</scope>
    <source>
        <strain evidence="7">JC673</strain>
    </source>
</reference>
<keyword evidence="3" id="KW-0963">Cytoplasm</keyword>
<evidence type="ECO:0000256" key="1">
    <source>
        <dbReference type="ARBA" id="ARBA00004496"/>
    </source>
</evidence>
<dbReference type="RefSeq" id="WP_320689253.1">
    <property type="nucleotide sequence ID" value="NZ_JAXBLV010000227.1"/>
</dbReference>
<proteinExistence type="inferred from homology"/>
<comment type="similarity">
    <text evidence="2">Belongs to the CRISPR system Cmr5 family.</text>
</comment>